<accession>W4HN82</accession>
<name>W4HN82_9RHOB</name>
<dbReference type="GO" id="GO:0005829">
    <property type="term" value="C:cytosol"/>
    <property type="evidence" value="ECO:0007669"/>
    <property type="project" value="TreeGrafter"/>
</dbReference>
<dbReference type="PANTHER" id="PTHR33221:SF4">
    <property type="entry name" value="HTH-TYPE TRANSCRIPTIONAL REPRESSOR NSRR"/>
    <property type="match status" value="1"/>
</dbReference>
<evidence type="ECO:0000313" key="3">
    <source>
        <dbReference type="EMBL" id="ETW13576.1"/>
    </source>
</evidence>
<evidence type="ECO:0000256" key="2">
    <source>
        <dbReference type="SAM" id="MobiDB-lite"/>
    </source>
</evidence>
<feature type="region of interest" description="Disordered" evidence="2">
    <location>
        <begin position="139"/>
        <end position="159"/>
    </location>
</feature>
<dbReference type="GO" id="GO:0003700">
    <property type="term" value="F:DNA-binding transcription factor activity"/>
    <property type="evidence" value="ECO:0007669"/>
    <property type="project" value="TreeGrafter"/>
</dbReference>
<dbReference type="PROSITE" id="PS51197">
    <property type="entry name" value="HTH_RRF2_2"/>
    <property type="match status" value="1"/>
</dbReference>
<evidence type="ECO:0000313" key="4">
    <source>
        <dbReference type="Proteomes" id="UP000019063"/>
    </source>
</evidence>
<evidence type="ECO:0000256" key="1">
    <source>
        <dbReference type="ARBA" id="ARBA00023125"/>
    </source>
</evidence>
<dbReference type="InterPro" id="IPR036390">
    <property type="entry name" value="WH_DNA-bd_sf"/>
</dbReference>
<keyword evidence="4" id="KW-1185">Reference proteome</keyword>
<dbReference type="SUPFAM" id="SSF46785">
    <property type="entry name" value="Winged helix' DNA-binding domain"/>
    <property type="match status" value="1"/>
</dbReference>
<dbReference type="Proteomes" id="UP000019063">
    <property type="component" value="Unassembled WGS sequence"/>
</dbReference>
<dbReference type="eggNOG" id="COG1959">
    <property type="taxonomic scope" value="Bacteria"/>
</dbReference>
<comment type="caution">
    <text evidence="3">The sequence shown here is derived from an EMBL/GenBank/DDBJ whole genome shotgun (WGS) entry which is preliminary data.</text>
</comment>
<dbReference type="GO" id="GO:0003677">
    <property type="term" value="F:DNA binding"/>
    <property type="evidence" value="ECO:0007669"/>
    <property type="project" value="UniProtKB-KW"/>
</dbReference>
<dbReference type="STRING" id="1379903.ATO8_06086"/>
<dbReference type="PROSITE" id="PS01332">
    <property type="entry name" value="HTH_RRF2_1"/>
    <property type="match status" value="1"/>
</dbReference>
<sequence length="159" mass="17166">MRVLMYCAARPGQRITKSAIAESCNASEHHLGQIVNQLAQLGYLKTWRGRYGGIALAQAPHEVRLGPVFRAFESDSPIAECFDPTTNTCPLVGACRLRPALAMAGNAFYSMLDAITLASLIDDNSDLLDIFEGKAPLSGLAQNDDDTPSQAVDRKLASR</sequence>
<dbReference type="AlphaFoldDB" id="W4HN82"/>
<dbReference type="PANTHER" id="PTHR33221">
    <property type="entry name" value="WINGED HELIX-TURN-HELIX TRANSCRIPTIONAL REGULATOR, RRF2 FAMILY"/>
    <property type="match status" value="1"/>
</dbReference>
<protein>
    <submittedName>
        <fullName evidence="3">Rrf2 family protein</fullName>
    </submittedName>
</protein>
<reference evidence="3 4" key="1">
    <citation type="journal article" date="2014" name="Antonie Van Leeuwenhoek">
        <title>Roseivivax atlanticus sp. nov., isolated from surface seawater of the Atlantic Ocean.</title>
        <authorList>
            <person name="Li G."/>
            <person name="Lai Q."/>
            <person name="Liu X."/>
            <person name="Sun F."/>
            <person name="Shao Z."/>
        </authorList>
    </citation>
    <scope>NUCLEOTIDE SEQUENCE [LARGE SCALE GENOMIC DNA]</scope>
    <source>
        <strain evidence="3 4">22II-s10s</strain>
    </source>
</reference>
<dbReference type="InterPro" id="IPR036388">
    <property type="entry name" value="WH-like_DNA-bd_sf"/>
</dbReference>
<dbReference type="EMBL" id="AQQW01000003">
    <property type="protein sequence ID" value="ETW13576.1"/>
    <property type="molecule type" value="Genomic_DNA"/>
</dbReference>
<organism evidence="3 4">
    <name type="scientific">Roseivivax marinus</name>
    <dbReference type="NCBI Taxonomy" id="1379903"/>
    <lineage>
        <taxon>Bacteria</taxon>
        <taxon>Pseudomonadati</taxon>
        <taxon>Pseudomonadota</taxon>
        <taxon>Alphaproteobacteria</taxon>
        <taxon>Rhodobacterales</taxon>
        <taxon>Roseobacteraceae</taxon>
        <taxon>Roseivivax</taxon>
    </lineage>
</organism>
<dbReference type="InterPro" id="IPR030489">
    <property type="entry name" value="TR_Rrf2-type_CS"/>
</dbReference>
<keyword evidence="1" id="KW-0238">DNA-binding</keyword>
<dbReference type="Pfam" id="PF02082">
    <property type="entry name" value="Rrf2"/>
    <property type="match status" value="1"/>
</dbReference>
<gene>
    <name evidence="3" type="ORF">ATO8_06086</name>
</gene>
<dbReference type="InterPro" id="IPR000944">
    <property type="entry name" value="Tscrpt_reg_Rrf2"/>
</dbReference>
<proteinExistence type="predicted"/>
<dbReference type="Gene3D" id="1.10.10.10">
    <property type="entry name" value="Winged helix-like DNA-binding domain superfamily/Winged helix DNA-binding domain"/>
    <property type="match status" value="1"/>
</dbReference>